<organism evidence="6 7">
    <name type="scientific">Mesorhizobium plurifarium</name>
    <dbReference type="NCBI Taxonomy" id="69974"/>
    <lineage>
        <taxon>Bacteria</taxon>
        <taxon>Pseudomonadati</taxon>
        <taxon>Pseudomonadota</taxon>
        <taxon>Alphaproteobacteria</taxon>
        <taxon>Hyphomicrobiales</taxon>
        <taxon>Phyllobacteriaceae</taxon>
        <taxon>Mesorhizobium</taxon>
    </lineage>
</organism>
<sequence length="281" mass="30878">MNRLAGSGIIPNLNLNGRTSMTKRKPLSTVVAESLAEKIRSGELQPGAQLPTEAELCAEYDVSRTVVREAVARLRSEGMVVPQQGRGMFVSETPSPRNFSIPDEALRTLPETIALLELRLSVEVESAGLCAERRTDKEASNIRSMMEQIDAQQADPAAVQIHYDYDFHLAIAKAARNEFIHGFLAYLGPMIVPRFQLGYVVQPALKDSYYARIHSEHKAIVDAIERQDGGKARQAMRKHLQNSLGRVRALARASGVEATDAKQKAARSLFKDMKTPASPGA</sequence>
<dbReference type="Proteomes" id="UP000046373">
    <property type="component" value="Unassembled WGS sequence"/>
</dbReference>
<dbReference type="Gene3D" id="1.20.120.530">
    <property type="entry name" value="GntR ligand-binding domain-like"/>
    <property type="match status" value="1"/>
</dbReference>
<dbReference type="InterPro" id="IPR036390">
    <property type="entry name" value="WH_DNA-bd_sf"/>
</dbReference>
<dbReference type="InterPro" id="IPR008920">
    <property type="entry name" value="TF_FadR/GntR_C"/>
</dbReference>
<gene>
    <name evidence="6" type="ORF">MPLDJ20_20248</name>
</gene>
<dbReference type="GO" id="GO:0003700">
    <property type="term" value="F:DNA-binding transcription factor activity"/>
    <property type="evidence" value="ECO:0007669"/>
    <property type="project" value="InterPro"/>
</dbReference>
<protein>
    <submittedName>
        <fullName evidence="6">GntR domain protein</fullName>
    </submittedName>
</protein>
<name>A0A090EVB8_MESPL</name>
<evidence type="ECO:0000313" key="7">
    <source>
        <dbReference type="Proteomes" id="UP000046373"/>
    </source>
</evidence>
<keyword evidence="1" id="KW-0805">Transcription regulation</keyword>
<dbReference type="SMART" id="SM00895">
    <property type="entry name" value="FCD"/>
    <property type="match status" value="1"/>
</dbReference>
<dbReference type="GO" id="GO:0003677">
    <property type="term" value="F:DNA binding"/>
    <property type="evidence" value="ECO:0007669"/>
    <property type="project" value="UniProtKB-KW"/>
</dbReference>
<dbReference type="InterPro" id="IPR000524">
    <property type="entry name" value="Tscrpt_reg_HTH_GntR"/>
</dbReference>
<dbReference type="PANTHER" id="PTHR43537">
    <property type="entry name" value="TRANSCRIPTIONAL REGULATOR, GNTR FAMILY"/>
    <property type="match status" value="1"/>
</dbReference>
<feature type="domain" description="HTH gntR-type" evidence="5">
    <location>
        <begin position="25"/>
        <end position="93"/>
    </location>
</feature>
<feature type="region of interest" description="Disordered" evidence="4">
    <location>
        <begin position="1"/>
        <end position="20"/>
    </location>
</feature>
<evidence type="ECO:0000259" key="5">
    <source>
        <dbReference type="PROSITE" id="PS50949"/>
    </source>
</evidence>
<dbReference type="Pfam" id="PF07729">
    <property type="entry name" value="FCD"/>
    <property type="match status" value="1"/>
</dbReference>
<evidence type="ECO:0000256" key="3">
    <source>
        <dbReference type="ARBA" id="ARBA00023163"/>
    </source>
</evidence>
<evidence type="ECO:0000256" key="4">
    <source>
        <dbReference type="SAM" id="MobiDB-lite"/>
    </source>
</evidence>
<dbReference type="SMART" id="SM00345">
    <property type="entry name" value="HTH_GNTR"/>
    <property type="match status" value="1"/>
</dbReference>
<reference evidence="6 7" key="1">
    <citation type="submission" date="2014-08" db="EMBL/GenBank/DDBJ databases">
        <authorList>
            <person name="Moulin Lionel"/>
        </authorList>
    </citation>
    <scope>NUCLEOTIDE SEQUENCE [LARGE SCALE GENOMIC DNA]</scope>
</reference>
<dbReference type="PROSITE" id="PS50949">
    <property type="entry name" value="HTH_GNTR"/>
    <property type="match status" value="1"/>
</dbReference>
<dbReference type="PANTHER" id="PTHR43537:SF5">
    <property type="entry name" value="UXU OPERON TRANSCRIPTIONAL REGULATOR"/>
    <property type="match status" value="1"/>
</dbReference>
<evidence type="ECO:0000256" key="2">
    <source>
        <dbReference type="ARBA" id="ARBA00023125"/>
    </source>
</evidence>
<dbReference type="PRINTS" id="PR00035">
    <property type="entry name" value="HTHGNTR"/>
</dbReference>
<proteinExistence type="predicted"/>
<dbReference type="SUPFAM" id="SSF46785">
    <property type="entry name" value="Winged helix' DNA-binding domain"/>
    <property type="match status" value="1"/>
</dbReference>
<dbReference type="AlphaFoldDB" id="A0A090EVB8"/>
<evidence type="ECO:0000313" key="6">
    <source>
        <dbReference type="EMBL" id="CDX35579.1"/>
    </source>
</evidence>
<dbReference type="EMBL" id="CCNB01000012">
    <property type="protein sequence ID" value="CDX35579.1"/>
    <property type="molecule type" value="Genomic_DNA"/>
</dbReference>
<dbReference type="Pfam" id="PF00392">
    <property type="entry name" value="GntR"/>
    <property type="match status" value="1"/>
</dbReference>
<dbReference type="Gene3D" id="1.10.10.10">
    <property type="entry name" value="Winged helix-like DNA-binding domain superfamily/Winged helix DNA-binding domain"/>
    <property type="match status" value="1"/>
</dbReference>
<accession>A0A090EVB8</accession>
<keyword evidence="3" id="KW-0804">Transcription</keyword>
<dbReference type="InterPro" id="IPR036388">
    <property type="entry name" value="WH-like_DNA-bd_sf"/>
</dbReference>
<dbReference type="InterPro" id="IPR011711">
    <property type="entry name" value="GntR_C"/>
</dbReference>
<dbReference type="CDD" id="cd07377">
    <property type="entry name" value="WHTH_GntR"/>
    <property type="match status" value="1"/>
</dbReference>
<evidence type="ECO:0000256" key="1">
    <source>
        <dbReference type="ARBA" id="ARBA00023015"/>
    </source>
</evidence>
<dbReference type="SUPFAM" id="SSF48008">
    <property type="entry name" value="GntR ligand-binding domain-like"/>
    <property type="match status" value="1"/>
</dbReference>
<keyword evidence="2" id="KW-0238">DNA-binding</keyword>